<dbReference type="PANTHER" id="PTHR18919">
    <property type="entry name" value="ACETYL-COA C-ACYLTRANSFERASE"/>
    <property type="match status" value="1"/>
</dbReference>
<reference evidence="15 16" key="1">
    <citation type="journal article" date="2018" name="Sci. Rep.">
        <title>Comparative analysis of the Pocillopora damicornis genome highlights role of immune system in coral evolution.</title>
        <authorList>
            <person name="Cunning R."/>
            <person name="Bay R.A."/>
            <person name="Gillette P."/>
            <person name="Baker A.C."/>
            <person name="Traylor-Knowles N."/>
        </authorList>
    </citation>
    <scope>NUCLEOTIDE SEQUENCE [LARGE SCALE GENOMIC DNA]</scope>
    <source>
        <strain evidence="15">RSMAS</strain>
        <tissue evidence="15">Whole animal</tissue>
    </source>
</reference>
<dbReference type="InterPro" id="IPR020613">
    <property type="entry name" value="Thiolase_CS"/>
</dbReference>
<dbReference type="STRING" id="46731.A0A3M6V215"/>
<gene>
    <name evidence="15" type="ORF">pdam_00007310</name>
</gene>
<keyword evidence="10" id="KW-0496">Mitochondrion</keyword>
<keyword evidence="8" id="KW-0809">Transit peptide</keyword>
<dbReference type="PANTHER" id="PTHR18919:SF156">
    <property type="entry name" value="ACETYL-COA ACETYLTRANSFERASE, MITOCHONDRIAL"/>
    <property type="match status" value="1"/>
</dbReference>
<evidence type="ECO:0000256" key="2">
    <source>
        <dbReference type="ARBA" id="ARBA00005189"/>
    </source>
</evidence>
<dbReference type="Gene3D" id="3.40.47.10">
    <property type="match status" value="1"/>
</dbReference>
<comment type="similarity">
    <text evidence="3 12">Belongs to the thiolase-like superfamily. Thiolase family.</text>
</comment>
<evidence type="ECO:0000256" key="3">
    <source>
        <dbReference type="ARBA" id="ARBA00010982"/>
    </source>
</evidence>
<comment type="subcellular location">
    <subcellularLocation>
        <location evidence="1">Mitochondrion</location>
    </subcellularLocation>
</comment>
<evidence type="ECO:0000256" key="4">
    <source>
        <dbReference type="ARBA" id="ARBA00011881"/>
    </source>
</evidence>
<evidence type="ECO:0000256" key="7">
    <source>
        <dbReference type="ARBA" id="ARBA00022723"/>
    </source>
</evidence>
<evidence type="ECO:0000256" key="8">
    <source>
        <dbReference type="ARBA" id="ARBA00022946"/>
    </source>
</evidence>
<dbReference type="FunFam" id="3.40.47.10:FF:000007">
    <property type="entry name" value="acetyl-CoA acetyltransferase, mitochondrial"/>
    <property type="match status" value="1"/>
</dbReference>
<feature type="domain" description="Thiolase N-terminal" evidence="13">
    <location>
        <begin position="58"/>
        <end position="335"/>
    </location>
</feature>
<evidence type="ECO:0000256" key="5">
    <source>
        <dbReference type="ARBA" id="ARBA00012705"/>
    </source>
</evidence>
<evidence type="ECO:0000256" key="12">
    <source>
        <dbReference type="RuleBase" id="RU003557"/>
    </source>
</evidence>
<evidence type="ECO:0000259" key="13">
    <source>
        <dbReference type="Pfam" id="PF00108"/>
    </source>
</evidence>
<evidence type="ECO:0000259" key="14">
    <source>
        <dbReference type="Pfam" id="PF02803"/>
    </source>
</evidence>
<dbReference type="GO" id="GO:0046872">
    <property type="term" value="F:metal ion binding"/>
    <property type="evidence" value="ECO:0007669"/>
    <property type="project" value="UniProtKB-KW"/>
</dbReference>
<protein>
    <recommendedName>
        <fullName evidence="5">acetyl-CoA C-acetyltransferase</fullName>
        <ecNumber evidence="5">2.3.1.9</ecNumber>
    </recommendedName>
</protein>
<dbReference type="EMBL" id="RCHS01000275">
    <property type="protein sequence ID" value="RMX59814.1"/>
    <property type="molecule type" value="Genomic_DNA"/>
</dbReference>
<keyword evidence="9" id="KW-0630">Potassium</keyword>
<keyword evidence="7" id="KW-0479">Metal-binding</keyword>
<dbReference type="NCBIfam" id="TIGR01930">
    <property type="entry name" value="AcCoA-C-Actrans"/>
    <property type="match status" value="1"/>
</dbReference>
<dbReference type="InterPro" id="IPR020615">
    <property type="entry name" value="Thiolase_acyl_enz_int_AS"/>
</dbReference>
<feature type="domain" description="Thiolase C-terminal" evidence="14">
    <location>
        <begin position="344"/>
        <end position="463"/>
    </location>
</feature>
<evidence type="ECO:0000313" key="15">
    <source>
        <dbReference type="EMBL" id="RMX59814.1"/>
    </source>
</evidence>
<comment type="pathway">
    <text evidence="2">Lipid metabolism.</text>
</comment>
<dbReference type="InterPro" id="IPR020617">
    <property type="entry name" value="Thiolase_C"/>
</dbReference>
<dbReference type="GO" id="GO:0003985">
    <property type="term" value="F:acetyl-CoA C-acetyltransferase activity"/>
    <property type="evidence" value="ECO:0007669"/>
    <property type="project" value="UniProtKB-EC"/>
</dbReference>
<evidence type="ECO:0000256" key="9">
    <source>
        <dbReference type="ARBA" id="ARBA00022958"/>
    </source>
</evidence>
<dbReference type="Proteomes" id="UP000275408">
    <property type="component" value="Unassembled WGS sequence"/>
</dbReference>
<comment type="caution">
    <text evidence="15">The sequence shown here is derived from an EMBL/GenBank/DDBJ whole genome shotgun (WGS) entry which is preliminary data.</text>
</comment>
<dbReference type="Pfam" id="PF00108">
    <property type="entry name" value="Thiolase_N"/>
    <property type="match status" value="1"/>
</dbReference>
<evidence type="ECO:0000313" key="16">
    <source>
        <dbReference type="Proteomes" id="UP000275408"/>
    </source>
</evidence>
<sequence>MASPMIALRFSSQNFSRSLCWNASMKLFSTVPGLHVGITNVTMLNFYSKPAKFTLKEVVIASAVRTPIGSFRSTLCNFPAPRLGTIAVKAAVEKAGIKPEDVQEVYMGNVCTAGEGQAPTRQATLGAGLPISTPCTTINKVCASGMKSIMMAAQSLACGSQEVMVAGGMESMSNVPFLVGRDPPNFVPHPHMESFNSRYGSHYLSGDTDKHSYSSYYLNEKIILPAISQGNCAENTASKLELSREEQDEFAIGSYKKTAAAWEAGKFKDEIIPVSIPQKKGQPDVVFSEDEEYKRVSFDKFATLKPVFQKENGTVTAANASTLNDGAAALVLMTRQAADRLGVKPLASIIGFADASVAPIDFPIAPAAAMPKLLQQTGLKKEDIHMWEINEAFSAVVLGNIKLMELDPEKVNIHGGAVSIGHPIGMSGSRLIAHLTHTLPEGALGLASICNGGGGASAMVIKKL</sequence>
<dbReference type="EC" id="2.3.1.9" evidence="5"/>
<dbReference type="PROSITE" id="PS00098">
    <property type="entry name" value="THIOLASE_1"/>
    <property type="match status" value="1"/>
</dbReference>
<evidence type="ECO:0000256" key="10">
    <source>
        <dbReference type="ARBA" id="ARBA00023128"/>
    </source>
</evidence>
<keyword evidence="6 12" id="KW-0808">Transferase</keyword>
<evidence type="ECO:0000256" key="1">
    <source>
        <dbReference type="ARBA" id="ARBA00004173"/>
    </source>
</evidence>
<dbReference type="SUPFAM" id="SSF53901">
    <property type="entry name" value="Thiolase-like"/>
    <property type="match status" value="2"/>
</dbReference>
<dbReference type="InterPro" id="IPR020616">
    <property type="entry name" value="Thiolase_N"/>
</dbReference>
<dbReference type="Pfam" id="PF02803">
    <property type="entry name" value="Thiolase_C"/>
    <property type="match status" value="1"/>
</dbReference>
<evidence type="ECO:0000256" key="11">
    <source>
        <dbReference type="ARBA" id="ARBA00023315"/>
    </source>
</evidence>
<keyword evidence="11 12" id="KW-0012">Acyltransferase</keyword>
<dbReference type="InterPro" id="IPR016039">
    <property type="entry name" value="Thiolase-like"/>
</dbReference>
<dbReference type="InterPro" id="IPR002155">
    <property type="entry name" value="Thiolase"/>
</dbReference>
<accession>A0A3M6V215</accession>
<evidence type="ECO:0000256" key="6">
    <source>
        <dbReference type="ARBA" id="ARBA00022679"/>
    </source>
</evidence>
<dbReference type="PROSITE" id="PS00099">
    <property type="entry name" value="THIOLASE_3"/>
    <property type="match status" value="1"/>
</dbReference>
<dbReference type="GO" id="GO:0005739">
    <property type="term" value="C:mitochondrion"/>
    <property type="evidence" value="ECO:0007669"/>
    <property type="project" value="UniProtKB-SubCell"/>
</dbReference>
<dbReference type="OrthoDB" id="5404651at2759"/>
<dbReference type="GO" id="GO:0006635">
    <property type="term" value="P:fatty acid beta-oxidation"/>
    <property type="evidence" value="ECO:0007669"/>
    <property type="project" value="TreeGrafter"/>
</dbReference>
<comment type="subunit">
    <text evidence="4">Homotetramer.</text>
</comment>
<dbReference type="InterPro" id="IPR020610">
    <property type="entry name" value="Thiolase_AS"/>
</dbReference>
<proteinExistence type="inferred from homology"/>
<organism evidence="15 16">
    <name type="scientific">Pocillopora damicornis</name>
    <name type="common">Cauliflower coral</name>
    <name type="synonym">Millepora damicornis</name>
    <dbReference type="NCBI Taxonomy" id="46731"/>
    <lineage>
        <taxon>Eukaryota</taxon>
        <taxon>Metazoa</taxon>
        <taxon>Cnidaria</taxon>
        <taxon>Anthozoa</taxon>
        <taxon>Hexacorallia</taxon>
        <taxon>Scleractinia</taxon>
        <taxon>Astrocoeniina</taxon>
        <taxon>Pocilloporidae</taxon>
        <taxon>Pocillopora</taxon>
    </lineage>
</organism>
<dbReference type="AlphaFoldDB" id="A0A3M6V215"/>
<name>A0A3M6V215_POCDA</name>
<dbReference type="PROSITE" id="PS00737">
    <property type="entry name" value="THIOLASE_2"/>
    <property type="match status" value="1"/>
</dbReference>
<dbReference type="CDD" id="cd00751">
    <property type="entry name" value="thiolase"/>
    <property type="match status" value="1"/>
</dbReference>
<keyword evidence="16" id="KW-1185">Reference proteome</keyword>